<accession>A0A382MC00</accession>
<proteinExistence type="predicted"/>
<dbReference type="AlphaFoldDB" id="A0A382MC00"/>
<evidence type="ECO:0000313" key="1">
    <source>
        <dbReference type="EMBL" id="SVC46523.1"/>
    </source>
</evidence>
<sequence>MSPFLTWLRPKIEIALNEWDVAYDSWFISKSWANLHPKGGHTKPHEHGPGSVVISCYVKQPTNGGNLLFESLLRERWIA</sequence>
<dbReference type="EMBL" id="UINC01092709">
    <property type="protein sequence ID" value="SVC46523.1"/>
    <property type="molecule type" value="Genomic_DNA"/>
</dbReference>
<gene>
    <name evidence="1" type="ORF">METZ01_LOCUS299377</name>
</gene>
<organism evidence="1">
    <name type="scientific">marine metagenome</name>
    <dbReference type="NCBI Taxonomy" id="408172"/>
    <lineage>
        <taxon>unclassified sequences</taxon>
        <taxon>metagenomes</taxon>
        <taxon>ecological metagenomes</taxon>
    </lineage>
</organism>
<feature type="non-terminal residue" evidence="1">
    <location>
        <position position="79"/>
    </location>
</feature>
<dbReference type="Gene3D" id="2.60.120.620">
    <property type="entry name" value="q2cbj1_9rhob like domain"/>
    <property type="match status" value="1"/>
</dbReference>
<protein>
    <submittedName>
        <fullName evidence="1">Uncharacterized protein</fullName>
    </submittedName>
</protein>
<reference evidence="1" key="1">
    <citation type="submission" date="2018-05" db="EMBL/GenBank/DDBJ databases">
        <authorList>
            <person name="Lanie J.A."/>
            <person name="Ng W.-L."/>
            <person name="Kazmierczak K.M."/>
            <person name="Andrzejewski T.M."/>
            <person name="Davidsen T.M."/>
            <person name="Wayne K.J."/>
            <person name="Tettelin H."/>
            <person name="Glass J.I."/>
            <person name="Rusch D."/>
            <person name="Podicherti R."/>
            <person name="Tsui H.-C.T."/>
            <person name="Winkler M.E."/>
        </authorList>
    </citation>
    <scope>NUCLEOTIDE SEQUENCE</scope>
</reference>
<name>A0A382MC00_9ZZZZ</name>